<protein>
    <submittedName>
        <fullName evidence="1">Uncharacterized protein</fullName>
    </submittedName>
</protein>
<name>A0A0N1KRH3_THESC</name>
<dbReference type="AlphaFoldDB" id="A0A0N1KRH3"/>
<comment type="caution">
    <text evidence="1">The sequence shown here is derived from an EMBL/GenBank/DDBJ whole genome shotgun (WGS) entry which is preliminary data.</text>
</comment>
<reference evidence="1 2" key="1">
    <citation type="submission" date="2015-09" db="EMBL/GenBank/DDBJ databases">
        <title>Draft genome sequence of Thermus scotoductus strain K1 isolated from a geothermal spring in Nagorno-Karabakh, Armenia.</title>
        <authorList>
            <person name="Saghatelyan A."/>
            <person name="Poghosyan L."/>
            <person name="Panosyan H."/>
            <person name="Birkeland N.-K."/>
        </authorList>
    </citation>
    <scope>NUCLEOTIDE SEQUENCE [LARGE SCALE GENOMIC DNA]</scope>
    <source>
        <strain evidence="1 2">K1</strain>
    </source>
</reference>
<evidence type="ECO:0000313" key="1">
    <source>
        <dbReference type="EMBL" id="KPD32861.1"/>
    </source>
</evidence>
<accession>A0A0N1KRH3</accession>
<dbReference type="PATRIC" id="fig|37636.3.peg.1418"/>
<evidence type="ECO:0000313" key="2">
    <source>
        <dbReference type="Proteomes" id="UP000053099"/>
    </source>
</evidence>
<sequence>MWFLRKDPHVKPEGPLAFRVRVRTKSGEVVELRLSKSMEISPVEGGYYVRKEIVAPKSLDRAVLEIWFDTRYRPMRKSIEGGELIPIREWNG</sequence>
<dbReference type="Proteomes" id="UP000053099">
    <property type="component" value="Unassembled WGS sequence"/>
</dbReference>
<dbReference type="EMBL" id="LJJR01000004">
    <property type="protein sequence ID" value="KPD32861.1"/>
    <property type="molecule type" value="Genomic_DNA"/>
</dbReference>
<proteinExistence type="predicted"/>
<organism evidence="1 2">
    <name type="scientific">Thermus scotoductus</name>
    <dbReference type="NCBI Taxonomy" id="37636"/>
    <lineage>
        <taxon>Bacteria</taxon>
        <taxon>Thermotogati</taxon>
        <taxon>Deinococcota</taxon>
        <taxon>Deinococci</taxon>
        <taxon>Thermales</taxon>
        <taxon>Thermaceae</taxon>
        <taxon>Thermus</taxon>
    </lineage>
</organism>
<gene>
    <name evidence="1" type="ORF">AN926_01295</name>
</gene>